<evidence type="ECO:0000256" key="1">
    <source>
        <dbReference type="ARBA" id="ARBA00022737"/>
    </source>
</evidence>
<dbReference type="Pfam" id="PF25023">
    <property type="entry name" value="TEN_YD-shell"/>
    <property type="match status" value="1"/>
</dbReference>
<keyword evidence="2" id="KW-0732">Signal</keyword>
<dbReference type="RefSeq" id="WP_243405547.1">
    <property type="nucleotide sequence ID" value="NZ_PUGF01000044.1"/>
</dbReference>
<dbReference type="InterPro" id="IPR008964">
    <property type="entry name" value="Invasin/intimin_cell_adhesion"/>
</dbReference>
<feature type="chain" id="PRO_5015660667" evidence="2">
    <location>
        <begin position="17"/>
        <end position="1199"/>
    </location>
</feature>
<dbReference type="InterPro" id="IPR022385">
    <property type="entry name" value="Rhs_assc_core"/>
</dbReference>
<evidence type="ECO:0000259" key="3">
    <source>
        <dbReference type="Pfam" id="PF25023"/>
    </source>
</evidence>
<dbReference type="Pfam" id="PF17957">
    <property type="entry name" value="Big_7"/>
    <property type="match status" value="1"/>
</dbReference>
<gene>
    <name evidence="4" type="ORF">S2091_4685</name>
</gene>
<dbReference type="PANTHER" id="PTHR34720">
    <property type="entry name" value="MICROCYSTIN DEPENDENT PROTEIN"/>
    <property type="match status" value="1"/>
</dbReference>
<dbReference type="Proteomes" id="UP000237839">
    <property type="component" value="Unassembled WGS sequence"/>
</dbReference>
<keyword evidence="5" id="KW-1185">Reference proteome</keyword>
<name>A0A2S9GSC7_9BURK</name>
<evidence type="ECO:0000256" key="2">
    <source>
        <dbReference type="SAM" id="SignalP"/>
    </source>
</evidence>
<reference evidence="4 5" key="1">
    <citation type="submission" date="2018-02" db="EMBL/GenBank/DDBJ databases">
        <title>Solimicrobium silvestre gen. nov., sp. nov., isolated from alpine forest soil.</title>
        <authorList>
            <person name="Margesin R."/>
            <person name="Albuquerque L."/>
            <person name="Zhang D.-C."/>
            <person name="Froufe H.J.C."/>
            <person name="Severino R."/>
            <person name="Roxo I."/>
            <person name="Egas C."/>
            <person name="Da Costa M.S."/>
        </authorList>
    </citation>
    <scope>NUCLEOTIDE SEQUENCE [LARGE SCALE GENOMIC DNA]</scope>
    <source>
        <strain evidence="4 5">S20-91</strain>
    </source>
</reference>
<evidence type="ECO:0000313" key="5">
    <source>
        <dbReference type="Proteomes" id="UP000237839"/>
    </source>
</evidence>
<feature type="signal peptide" evidence="2">
    <location>
        <begin position="1"/>
        <end position="16"/>
    </location>
</feature>
<dbReference type="InterPro" id="IPR056823">
    <property type="entry name" value="TEN-like_YD-shell"/>
</dbReference>
<comment type="caution">
    <text evidence="4">The sequence shown here is derived from an EMBL/GenBank/DDBJ whole genome shotgun (WGS) entry which is preliminary data.</text>
</comment>
<organism evidence="4 5">
    <name type="scientific">Solimicrobium silvestre</name>
    <dbReference type="NCBI Taxonomy" id="2099400"/>
    <lineage>
        <taxon>Bacteria</taxon>
        <taxon>Pseudomonadati</taxon>
        <taxon>Pseudomonadota</taxon>
        <taxon>Betaproteobacteria</taxon>
        <taxon>Burkholderiales</taxon>
        <taxon>Oxalobacteraceae</taxon>
        <taxon>Solimicrobium</taxon>
    </lineage>
</organism>
<dbReference type="Gene3D" id="2.180.10.10">
    <property type="entry name" value="RHS repeat-associated core"/>
    <property type="match status" value="1"/>
</dbReference>
<dbReference type="SUPFAM" id="SSF49373">
    <property type="entry name" value="Invasin/intimin cell-adhesion fragments"/>
    <property type="match status" value="1"/>
</dbReference>
<evidence type="ECO:0000313" key="4">
    <source>
        <dbReference type="EMBL" id="PRC90617.1"/>
    </source>
</evidence>
<sequence>MAAMLLSVLTQQPVMASTKQTITFAALASKTYGVAPFTVSATSSSGLAVTFTSTTTAVCTVSGATVTVVAPGTCTIVANQAGNTTYSAATQVAQSLTVAKEAQTITFAALTGKSYGTAPFTVSATSSAKLATTFTSATTAICTVSGSIVTLVAPGTCTIDANQAGNVNYNAAPQVAESFTVTKGTQTITFAALTGKSYGTAPFAVSATSSANLAVAFTSATTSVCTVSGSTVTLVAPGTCTIDANQAGNTDYSAAPQVAQSMTVAKEAQTISFATLAGKTYGAAPFTVSATSSANLAVAFTSATTSVCTVSGSTVTLVAPGTCTINANQAGNTLYSAAAQVANSLTVAQEAQTITFTALAGKPYGAAPFTVSATSSANLAVAFTSATTSVCTVSGSTVTLLAGGTCTINANQVGNTTYSAAPQVANSFAVTTEAQTINFASLASQQFGAAPFALTATSTSGLAVSFTSTTTPVCTVSGSTVTLVSAGTCTINANQTGSSNYSAATQVTQSFTVTAEAQTISFTAPATQQFGAAPFALSATSSSGLAISFMSSTTPVCTVSGSIVTLVSAGTCTITANQVGSSNYSAATQVTQSFIITTEAQTINFAAPGNQQFGAAPFALTATSSSGLAISFTSSTTPVCTVSGSTVTLVSAGTCTIAADQAGSSNFSAAPEVSQSFTVTAEAQTISFATLANQQFGAAPFVLSATSSSGLAISFMSSTTPVCTVSGSTVTLVSAGTCTIAADQAGSGNFSAAPEVSQSFTVTAETQTISFTAPANQQFGAAPFELSATSSSGLAISFTSSTTPVCTVSGSTVTLVSAGTCTIAANQVGSSTYSPAPQVMQSFTVTVAPLLITLTSPTITQSLTAPAALTLTATATDSSGTITQVAFFNGTGLMGTVTQPPYSIVIPNTVAGSYQLTAQVTDNNGLTATSAPVTIAVAAGSGSAAEQIYYISTDQLNTPRLITDSDGNTVWQWDGEAFGSTPPKTEVTGAGQFTFNLRYPGQYYDAETNLHYNYFRDYDPSTGRYTESDPIGLHAGLSTFGYVGGNPTAFRDPAGLCPMCFAAYFFIAENSVTLGTIGAVGLEVVSGVPNPSSGIVFEGRVVTESAYDVYLGFRNGEPVYAGISKDLACRTAQHGDRFDAFWKVTSSQVTKDQARAIEQTLINQNPQFENQINSIASNRSWYVQAVQWGSLWLSLNGWK</sequence>
<feature type="domain" description="Teneurin-like YD-shell" evidence="3">
    <location>
        <begin position="945"/>
        <end position="1029"/>
    </location>
</feature>
<protein>
    <submittedName>
        <fullName evidence="4">RHS repeat-associated core domain</fullName>
    </submittedName>
</protein>
<accession>A0A2S9GSC7</accession>
<dbReference type="AlphaFoldDB" id="A0A2S9GSC7"/>
<dbReference type="PANTHER" id="PTHR34720:SF9">
    <property type="entry name" value="BLR4714 PROTEIN"/>
    <property type="match status" value="1"/>
</dbReference>
<dbReference type="PRINTS" id="PR00394">
    <property type="entry name" value="RHSPROTEIN"/>
</dbReference>
<keyword evidence="1" id="KW-0677">Repeat</keyword>
<dbReference type="EMBL" id="PUGF01000044">
    <property type="protein sequence ID" value="PRC90617.1"/>
    <property type="molecule type" value="Genomic_DNA"/>
</dbReference>
<dbReference type="NCBIfam" id="TIGR03696">
    <property type="entry name" value="Rhs_assc_core"/>
    <property type="match status" value="1"/>
</dbReference>
<proteinExistence type="predicted"/>